<name>A0A2C6KPG2_9APIC</name>
<comment type="caution">
    <text evidence="1">The sequence shown here is derived from an EMBL/GenBank/DDBJ whole genome shotgun (WGS) entry which is preliminary data.</text>
</comment>
<feature type="non-terminal residue" evidence="1">
    <location>
        <position position="1"/>
    </location>
</feature>
<dbReference type="VEuPathDB" id="ToxoDB:CSUI_007809"/>
<proteinExistence type="predicted"/>
<sequence length="58" mass="6588">RCVDIYTCACVGSGKRVEREGGGESCMHERRRGDKFIMRGSTHLLVEFSTRNSLLRLL</sequence>
<protein>
    <submittedName>
        <fullName evidence="1">Uncharacterized protein</fullName>
    </submittedName>
</protein>
<keyword evidence="2" id="KW-1185">Reference proteome</keyword>
<evidence type="ECO:0000313" key="2">
    <source>
        <dbReference type="Proteomes" id="UP000221165"/>
    </source>
</evidence>
<feature type="non-terminal residue" evidence="1">
    <location>
        <position position="58"/>
    </location>
</feature>
<dbReference type="Proteomes" id="UP000221165">
    <property type="component" value="Unassembled WGS sequence"/>
</dbReference>
<dbReference type="GeneID" id="94431163"/>
<organism evidence="1 2">
    <name type="scientific">Cystoisospora suis</name>
    <dbReference type="NCBI Taxonomy" id="483139"/>
    <lineage>
        <taxon>Eukaryota</taxon>
        <taxon>Sar</taxon>
        <taxon>Alveolata</taxon>
        <taxon>Apicomplexa</taxon>
        <taxon>Conoidasida</taxon>
        <taxon>Coccidia</taxon>
        <taxon>Eucoccidiorida</taxon>
        <taxon>Eimeriorina</taxon>
        <taxon>Sarcocystidae</taxon>
        <taxon>Cystoisospora</taxon>
    </lineage>
</organism>
<accession>A0A2C6KPG2</accession>
<reference evidence="1 2" key="1">
    <citation type="journal article" date="2017" name="Int. J. Parasitol.">
        <title>The genome of the protozoan parasite Cystoisospora suis and a reverse vaccinology approach to identify vaccine candidates.</title>
        <authorList>
            <person name="Palmieri N."/>
            <person name="Shrestha A."/>
            <person name="Ruttkowski B."/>
            <person name="Beck T."/>
            <person name="Vogl C."/>
            <person name="Tomley F."/>
            <person name="Blake D.P."/>
            <person name="Joachim A."/>
        </authorList>
    </citation>
    <scope>NUCLEOTIDE SEQUENCE [LARGE SCALE GENOMIC DNA]</scope>
    <source>
        <strain evidence="1 2">Wien I</strain>
    </source>
</reference>
<dbReference type="AlphaFoldDB" id="A0A2C6KPG2"/>
<dbReference type="EMBL" id="MIGC01004193">
    <property type="protein sequence ID" value="PHJ18364.1"/>
    <property type="molecule type" value="Genomic_DNA"/>
</dbReference>
<evidence type="ECO:0000313" key="1">
    <source>
        <dbReference type="EMBL" id="PHJ18364.1"/>
    </source>
</evidence>
<dbReference type="RefSeq" id="XP_067920072.1">
    <property type="nucleotide sequence ID" value="XM_068067952.1"/>
</dbReference>
<gene>
    <name evidence="1" type="ORF">CSUI_007809</name>
</gene>